<keyword evidence="7" id="KW-1185">Reference proteome</keyword>
<dbReference type="PANTHER" id="PTHR42790">
    <property type="entry name" value="AMINOTRANSFERASE"/>
    <property type="match status" value="1"/>
</dbReference>
<name>A0A0T5NXF5_9RHOB</name>
<organism evidence="6 7">
    <name type="scientific">Roseovarius atlanticus</name>
    <dbReference type="NCBI Taxonomy" id="1641875"/>
    <lineage>
        <taxon>Bacteria</taxon>
        <taxon>Pseudomonadati</taxon>
        <taxon>Pseudomonadota</taxon>
        <taxon>Alphaproteobacteria</taxon>
        <taxon>Rhodobacterales</taxon>
        <taxon>Roseobacteraceae</taxon>
        <taxon>Roseovarius</taxon>
    </lineage>
</organism>
<evidence type="ECO:0000256" key="4">
    <source>
        <dbReference type="ARBA" id="ARBA00022898"/>
    </source>
</evidence>
<dbReference type="GO" id="GO:1901605">
    <property type="term" value="P:alpha-amino acid metabolic process"/>
    <property type="evidence" value="ECO:0007669"/>
    <property type="project" value="TreeGrafter"/>
</dbReference>
<evidence type="ECO:0000313" key="6">
    <source>
        <dbReference type="EMBL" id="KRS13446.1"/>
    </source>
</evidence>
<dbReference type="SUPFAM" id="SSF53383">
    <property type="entry name" value="PLP-dependent transferases"/>
    <property type="match status" value="1"/>
</dbReference>
<keyword evidence="4" id="KW-0663">Pyridoxal phosphate</keyword>
<accession>A0A0T5NXF5</accession>
<dbReference type="STRING" id="1641875.XM53_06170"/>
<dbReference type="EMBL" id="LAXJ01000005">
    <property type="protein sequence ID" value="KRS13446.1"/>
    <property type="molecule type" value="Genomic_DNA"/>
</dbReference>
<dbReference type="Gene3D" id="3.40.640.10">
    <property type="entry name" value="Type I PLP-dependent aspartate aminotransferase-like (Major domain)"/>
    <property type="match status" value="1"/>
</dbReference>
<dbReference type="InterPro" id="IPR015422">
    <property type="entry name" value="PyrdxlP-dep_Trfase_small"/>
</dbReference>
<dbReference type="InterPro" id="IPR015421">
    <property type="entry name" value="PyrdxlP-dep_Trfase_major"/>
</dbReference>
<dbReference type="PATRIC" id="fig|1641875.4.peg.3597"/>
<dbReference type="OrthoDB" id="9808770at2"/>
<dbReference type="RefSeq" id="WP_057791399.1">
    <property type="nucleotide sequence ID" value="NZ_LAXJ01000005.1"/>
</dbReference>
<gene>
    <name evidence="6" type="ORF">XM53_06170</name>
</gene>
<dbReference type="AlphaFoldDB" id="A0A0T5NXF5"/>
<dbReference type="Proteomes" id="UP000051295">
    <property type="component" value="Unassembled WGS sequence"/>
</dbReference>
<dbReference type="Gene3D" id="3.90.1150.10">
    <property type="entry name" value="Aspartate Aminotransferase, domain 1"/>
    <property type="match status" value="1"/>
</dbReference>
<dbReference type="CDD" id="cd00609">
    <property type="entry name" value="AAT_like"/>
    <property type="match status" value="1"/>
</dbReference>
<protein>
    <submittedName>
        <fullName evidence="6">Aminotransferase</fullName>
    </submittedName>
</protein>
<evidence type="ECO:0000313" key="7">
    <source>
        <dbReference type="Proteomes" id="UP000051295"/>
    </source>
</evidence>
<dbReference type="InterPro" id="IPR015424">
    <property type="entry name" value="PyrdxlP-dep_Trfase"/>
</dbReference>
<dbReference type="InterPro" id="IPR050859">
    <property type="entry name" value="Class-I_PLP-dep_aminotransf"/>
</dbReference>
<evidence type="ECO:0000259" key="5">
    <source>
        <dbReference type="Pfam" id="PF00155"/>
    </source>
</evidence>
<keyword evidence="2 6" id="KW-0032">Aminotransferase</keyword>
<dbReference type="PANTHER" id="PTHR42790:SF19">
    <property type="entry name" value="KYNURENINE_ALPHA-AMINOADIPATE AMINOTRANSFERASE, MITOCHONDRIAL"/>
    <property type="match status" value="1"/>
</dbReference>
<dbReference type="GO" id="GO:0008483">
    <property type="term" value="F:transaminase activity"/>
    <property type="evidence" value="ECO:0007669"/>
    <property type="project" value="UniProtKB-KW"/>
</dbReference>
<dbReference type="GO" id="GO:0030170">
    <property type="term" value="F:pyridoxal phosphate binding"/>
    <property type="evidence" value="ECO:0007669"/>
    <property type="project" value="InterPro"/>
</dbReference>
<proteinExistence type="predicted"/>
<dbReference type="InterPro" id="IPR004839">
    <property type="entry name" value="Aminotransferase_I/II_large"/>
</dbReference>
<reference evidence="6 7" key="1">
    <citation type="submission" date="2015-04" db="EMBL/GenBank/DDBJ databases">
        <title>The draft genome sequence of Roseovarius sp.R12b.</title>
        <authorList>
            <person name="Li G."/>
            <person name="Lai Q."/>
            <person name="Shao Z."/>
            <person name="Yan P."/>
        </authorList>
    </citation>
    <scope>NUCLEOTIDE SEQUENCE [LARGE SCALE GENOMIC DNA]</scope>
    <source>
        <strain evidence="6 7">R12B</strain>
    </source>
</reference>
<sequence>MPQRPAFAKWLDDTNDVTATFLAAGRIPGLVNLGGGLPGTEIWPVEDMTKLATSAVADHADETLAYAPVAGLPKLRDLIAARYSEGDLTLTRDNVLITAGGAQALNLIGTVLLEEGSTVASQTPAYLGALDNWRPRQPVYRPMRLEANDLDPVAAMTGAQFAYTVPNFSNPTGKLVNAATRRRLVDAAHHTGTWLIEDDPYGTLYYDDAPMPRMLTLSAEEAGAPYDGPVIYLGTVSKELAPGLRIGWIIAAPEMIEVLKAAKQSADMCTSGLCQQITHDAFATGLADDMLPNILDLYRARRDALCAAMDEHLPDLFTWERPTGGMFVWATAKDPALDTNRLMEVGLEHGVCISPSSVFDPEGRDHSSIRINFTYNTEDKLVTGIERLATATRAALAEA</sequence>
<evidence type="ECO:0000256" key="1">
    <source>
        <dbReference type="ARBA" id="ARBA00001933"/>
    </source>
</evidence>
<comment type="caution">
    <text evidence="6">The sequence shown here is derived from an EMBL/GenBank/DDBJ whole genome shotgun (WGS) entry which is preliminary data.</text>
</comment>
<evidence type="ECO:0000256" key="3">
    <source>
        <dbReference type="ARBA" id="ARBA00022679"/>
    </source>
</evidence>
<comment type="cofactor">
    <cofactor evidence="1">
        <name>pyridoxal 5'-phosphate</name>
        <dbReference type="ChEBI" id="CHEBI:597326"/>
    </cofactor>
</comment>
<dbReference type="Pfam" id="PF00155">
    <property type="entry name" value="Aminotran_1_2"/>
    <property type="match status" value="1"/>
</dbReference>
<keyword evidence="3 6" id="KW-0808">Transferase</keyword>
<evidence type="ECO:0000256" key="2">
    <source>
        <dbReference type="ARBA" id="ARBA00022576"/>
    </source>
</evidence>
<feature type="domain" description="Aminotransferase class I/classII large" evidence="5">
    <location>
        <begin position="42"/>
        <end position="385"/>
    </location>
</feature>